<organism evidence="1 2">
    <name type="scientific">Amylocarpus encephaloides</name>
    <dbReference type="NCBI Taxonomy" id="45428"/>
    <lineage>
        <taxon>Eukaryota</taxon>
        <taxon>Fungi</taxon>
        <taxon>Dikarya</taxon>
        <taxon>Ascomycota</taxon>
        <taxon>Pezizomycotina</taxon>
        <taxon>Leotiomycetes</taxon>
        <taxon>Helotiales</taxon>
        <taxon>Helotiales incertae sedis</taxon>
        <taxon>Amylocarpus</taxon>
    </lineage>
</organism>
<dbReference type="PANTHER" id="PTHR42085:SF8">
    <property type="entry name" value="F-BOX DOMAIN-CONTAINING PROTEIN"/>
    <property type="match status" value="1"/>
</dbReference>
<dbReference type="PANTHER" id="PTHR42085">
    <property type="entry name" value="F-BOX DOMAIN-CONTAINING PROTEIN"/>
    <property type="match status" value="1"/>
</dbReference>
<dbReference type="InterPro" id="IPR038883">
    <property type="entry name" value="AN11006-like"/>
</dbReference>
<dbReference type="Proteomes" id="UP000824998">
    <property type="component" value="Unassembled WGS sequence"/>
</dbReference>
<proteinExistence type="predicted"/>
<evidence type="ECO:0000313" key="1">
    <source>
        <dbReference type="EMBL" id="KAG9235833.1"/>
    </source>
</evidence>
<comment type="caution">
    <text evidence="1">The sequence shown here is derived from an EMBL/GenBank/DDBJ whole genome shotgun (WGS) entry which is preliminary data.</text>
</comment>
<evidence type="ECO:0008006" key="3">
    <source>
        <dbReference type="Google" id="ProtNLM"/>
    </source>
</evidence>
<reference evidence="1" key="1">
    <citation type="journal article" date="2021" name="IMA Fungus">
        <title>Genomic characterization of three marine fungi, including Emericellopsis atlantica sp. nov. with signatures of a generalist lifestyle and marine biomass degradation.</title>
        <authorList>
            <person name="Hagestad O.C."/>
            <person name="Hou L."/>
            <person name="Andersen J.H."/>
            <person name="Hansen E.H."/>
            <person name="Altermark B."/>
            <person name="Li C."/>
            <person name="Kuhnert E."/>
            <person name="Cox R.J."/>
            <person name="Crous P.W."/>
            <person name="Spatafora J.W."/>
            <person name="Lail K."/>
            <person name="Amirebrahimi M."/>
            <person name="Lipzen A."/>
            <person name="Pangilinan J."/>
            <person name="Andreopoulos W."/>
            <person name="Hayes R.D."/>
            <person name="Ng V."/>
            <person name="Grigoriev I.V."/>
            <person name="Jackson S.A."/>
            <person name="Sutton T.D.S."/>
            <person name="Dobson A.D.W."/>
            <person name="Rama T."/>
        </authorList>
    </citation>
    <scope>NUCLEOTIDE SEQUENCE</scope>
    <source>
        <strain evidence="1">TRa018bII</strain>
    </source>
</reference>
<keyword evidence="2" id="KW-1185">Reference proteome</keyword>
<evidence type="ECO:0000313" key="2">
    <source>
        <dbReference type="Proteomes" id="UP000824998"/>
    </source>
</evidence>
<gene>
    <name evidence="1" type="ORF">BJ875DRAFT_256313</name>
</gene>
<protein>
    <recommendedName>
        <fullName evidence="3">F-box domain-containing protein</fullName>
    </recommendedName>
</protein>
<dbReference type="OrthoDB" id="62952at2759"/>
<dbReference type="AlphaFoldDB" id="A0A9P7YMN6"/>
<sequence>MQTASRSRDEPFPFLRLPREIRDQIYTYSLVLPGRTSACRRVWRWHSMSLAPGVARVNKQIHLEASRVLYGESIFVFMSPKQLRTFQNEISAENCAKVRSISIDITVRGACPNLSPRSVPESTPSKWTRALEESCLSHLHHLEVGIGGDPNLPKFLGNMSLTLHRDLKGILQRNESESPTPRLILKTYKTADKRGPFYSKGEVITIHWDEHLDSMKLLEELSK</sequence>
<dbReference type="EMBL" id="MU251421">
    <property type="protein sequence ID" value="KAG9235833.1"/>
    <property type="molecule type" value="Genomic_DNA"/>
</dbReference>
<name>A0A9P7YMN6_9HELO</name>
<accession>A0A9P7YMN6</accession>